<comment type="caution">
    <text evidence="1">The sequence shown here is derived from an EMBL/GenBank/DDBJ whole genome shotgun (WGS) entry which is preliminary data.</text>
</comment>
<reference evidence="1" key="2">
    <citation type="submission" date="2021-02" db="EMBL/GenBank/DDBJ databases">
        <authorList>
            <person name="Kimball J.A."/>
            <person name="Haas M.W."/>
            <person name="Macchietto M."/>
            <person name="Kono T."/>
            <person name="Duquette J."/>
            <person name="Shao M."/>
        </authorList>
    </citation>
    <scope>NUCLEOTIDE SEQUENCE</scope>
    <source>
        <tissue evidence="1">Fresh leaf tissue</tissue>
    </source>
</reference>
<protein>
    <submittedName>
        <fullName evidence="1">Uncharacterized protein</fullName>
    </submittedName>
</protein>
<name>A0A8J6BY46_ZIZPA</name>
<dbReference type="AlphaFoldDB" id="A0A8J6BY46"/>
<accession>A0A8J6BY46</accession>
<proteinExistence type="predicted"/>
<organism evidence="1 2">
    <name type="scientific">Zizania palustris</name>
    <name type="common">Northern wild rice</name>
    <dbReference type="NCBI Taxonomy" id="103762"/>
    <lineage>
        <taxon>Eukaryota</taxon>
        <taxon>Viridiplantae</taxon>
        <taxon>Streptophyta</taxon>
        <taxon>Embryophyta</taxon>
        <taxon>Tracheophyta</taxon>
        <taxon>Spermatophyta</taxon>
        <taxon>Magnoliopsida</taxon>
        <taxon>Liliopsida</taxon>
        <taxon>Poales</taxon>
        <taxon>Poaceae</taxon>
        <taxon>BOP clade</taxon>
        <taxon>Oryzoideae</taxon>
        <taxon>Oryzeae</taxon>
        <taxon>Zizaniinae</taxon>
        <taxon>Zizania</taxon>
    </lineage>
</organism>
<dbReference type="EMBL" id="JAAALK010000079">
    <property type="protein sequence ID" value="KAG8099957.1"/>
    <property type="molecule type" value="Genomic_DNA"/>
</dbReference>
<evidence type="ECO:0000313" key="1">
    <source>
        <dbReference type="EMBL" id="KAG8099957.1"/>
    </source>
</evidence>
<evidence type="ECO:0000313" key="2">
    <source>
        <dbReference type="Proteomes" id="UP000729402"/>
    </source>
</evidence>
<dbReference type="Proteomes" id="UP000729402">
    <property type="component" value="Unassembled WGS sequence"/>
</dbReference>
<sequence length="83" mass="9393">MPDIGIGISYHLIDKEVELVLESSEIVMEFHINILDEERVCMLDHDANLVRLPLEFPNLRVGLKKLSLELPNASVILVAPPYN</sequence>
<keyword evidence="2" id="KW-1185">Reference proteome</keyword>
<reference evidence="1" key="1">
    <citation type="journal article" date="2021" name="bioRxiv">
        <title>Whole Genome Assembly and Annotation of Northern Wild Rice, Zizania palustris L., Supports a Whole Genome Duplication in the Zizania Genus.</title>
        <authorList>
            <person name="Haas M."/>
            <person name="Kono T."/>
            <person name="Macchietto M."/>
            <person name="Millas R."/>
            <person name="McGilp L."/>
            <person name="Shao M."/>
            <person name="Duquette J."/>
            <person name="Hirsch C.N."/>
            <person name="Kimball J."/>
        </authorList>
    </citation>
    <scope>NUCLEOTIDE SEQUENCE</scope>
    <source>
        <tissue evidence="1">Fresh leaf tissue</tissue>
    </source>
</reference>
<gene>
    <name evidence="1" type="ORF">GUJ93_ZPchr0013g37206</name>
</gene>